<sequence>MKKRCSLECKEYYLDMWEDRTSPEMLANNLEAFLNFPRSLPSGPKRYVKGCETSNVGRRVSSKKPERFPKREYSHEVPNERSPLKCYGCGKPGVIKSRCPTCNP</sequence>
<evidence type="ECO:0000313" key="1">
    <source>
        <dbReference type="EMBL" id="GFQ72236.1"/>
    </source>
</evidence>
<organism evidence="1 2">
    <name type="scientific">Trichonephila clavata</name>
    <name type="common">Joro spider</name>
    <name type="synonym">Nephila clavata</name>
    <dbReference type="NCBI Taxonomy" id="2740835"/>
    <lineage>
        <taxon>Eukaryota</taxon>
        <taxon>Metazoa</taxon>
        <taxon>Ecdysozoa</taxon>
        <taxon>Arthropoda</taxon>
        <taxon>Chelicerata</taxon>
        <taxon>Arachnida</taxon>
        <taxon>Araneae</taxon>
        <taxon>Araneomorphae</taxon>
        <taxon>Entelegynae</taxon>
        <taxon>Araneoidea</taxon>
        <taxon>Nephilidae</taxon>
        <taxon>Trichonephila</taxon>
    </lineage>
</organism>
<evidence type="ECO:0000313" key="2">
    <source>
        <dbReference type="Proteomes" id="UP000887116"/>
    </source>
</evidence>
<accession>A0A8X6F815</accession>
<dbReference type="OrthoDB" id="425619at2759"/>
<gene>
    <name evidence="1" type="primary">NCL1_18726</name>
    <name evidence="1" type="ORF">TNCT_270401</name>
</gene>
<keyword evidence="2" id="KW-1185">Reference proteome</keyword>
<name>A0A8X6F815_TRICU</name>
<reference evidence="1" key="1">
    <citation type="submission" date="2020-07" db="EMBL/GenBank/DDBJ databases">
        <title>Multicomponent nature underlies the extraordinary mechanical properties of spider dragline silk.</title>
        <authorList>
            <person name="Kono N."/>
            <person name="Nakamura H."/>
            <person name="Mori M."/>
            <person name="Yoshida Y."/>
            <person name="Ohtoshi R."/>
            <person name="Malay A.D."/>
            <person name="Moran D.A.P."/>
            <person name="Tomita M."/>
            <person name="Numata K."/>
            <person name="Arakawa K."/>
        </authorList>
    </citation>
    <scope>NUCLEOTIDE SEQUENCE</scope>
</reference>
<evidence type="ECO:0008006" key="3">
    <source>
        <dbReference type="Google" id="ProtNLM"/>
    </source>
</evidence>
<proteinExistence type="predicted"/>
<protein>
    <recommendedName>
        <fullName evidence="3">CCHC-type domain-containing protein</fullName>
    </recommendedName>
</protein>
<dbReference type="EMBL" id="BMAO01011250">
    <property type="protein sequence ID" value="GFQ72236.1"/>
    <property type="molecule type" value="Genomic_DNA"/>
</dbReference>
<comment type="caution">
    <text evidence="1">The sequence shown here is derived from an EMBL/GenBank/DDBJ whole genome shotgun (WGS) entry which is preliminary data.</text>
</comment>
<dbReference type="Proteomes" id="UP000887116">
    <property type="component" value="Unassembled WGS sequence"/>
</dbReference>
<dbReference type="AlphaFoldDB" id="A0A8X6F815"/>